<name>A0A2R6XRH1_MARPO</name>
<dbReference type="OrthoDB" id="665918at2759"/>
<accession>A0A2R6XRH1</accession>
<proteinExistence type="predicted"/>
<dbReference type="PANTHER" id="PTHR46880:SF5">
    <property type="entry name" value="DUF4371 DOMAIN-CONTAINING PROTEIN"/>
    <property type="match status" value="1"/>
</dbReference>
<gene>
    <name evidence="1" type="ORF">MARPO_0005s0255</name>
</gene>
<dbReference type="Proteomes" id="UP000244005">
    <property type="component" value="Unassembled WGS sequence"/>
</dbReference>
<reference evidence="2" key="1">
    <citation type="journal article" date="2017" name="Cell">
        <title>Insights into land plant evolution garnered from the Marchantia polymorpha genome.</title>
        <authorList>
            <person name="Bowman J.L."/>
            <person name="Kohchi T."/>
            <person name="Yamato K.T."/>
            <person name="Jenkins J."/>
            <person name="Shu S."/>
            <person name="Ishizaki K."/>
            <person name="Yamaoka S."/>
            <person name="Nishihama R."/>
            <person name="Nakamura Y."/>
            <person name="Berger F."/>
            <person name="Adam C."/>
            <person name="Aki S.S."/>
            <person name="Althoff F."/>
            <person name="Araki T."/>
            <person name="Arteaga-Vazquez M.A."/>
            <person name="Balasubrmanian S."/>
            <person name="Barry K."/>
            <person name="Bauer D."/>
            <person name="Boehm C.R."/>
            <person name="Briginshaw L."/>
            <person name="Caballero-Perez J."/>
            <person name="Catarino B."/>
            <person name="Chen F."/>
            <person name="Chiyoda S."/>
            <person name="Chovatia M."/>
            <person name="Davies K.M."/>
            <person name="Delmans M."/>
            <person name="Demura T."/>
            <person name="Dierschke T."/>
            <person name="Dolan L."/>
            <person name="Dorantes-Acosta A.E."/>
            <person name="Eklund D.M."/>
            <person name="Florent S.N."/>
            <person name="Flores-Sandoval E."/>
            <person name="Fujiyama A."/>
            <person name="Fukuzawa H."/>
            <person name="Galik B."/>
            <person name="Grimanelli D."/>
            <person name="Grimwood J."/>
            <person name="Grossniklaus U."/>
            <person name="Hamada T."/>
            <person name="Haseloff J."/>
            <person name="Hetherington A.J."/>
            <person name="Higo A."/>
            <person name="Hirakawa Y."/>
            <person name="Hundley H.N."/>
            <person name="Ikeda Y."/>
            <person name="Inoue K."/>
            <person name="Inoue S.I."/>
            <person name="Ishida S."/>
            <person name="Jia Q."/>
            <person name="Kakita M."/>
            <person name="Kanazawa T."/>
            <person name="Kawai Y."/>
            <person name="Kawashima T."/>
            <person name="Kennedy M."/>
            <person name="Kinose K."/>
            <person name="Kinoshita T."/>
            <person name="Kohara Y."/>
            <person name="Koide E."/>
            <person name="Komatsu K."/>
            <person name="Kopischke S."/>
            <person name="Kubo M."/>
            <person name="Kyozuka J."/>
            <person name="Lagercrantz U."/>
            <person name="Lin S.S."/>
            <person name="Lindquist E."/>
            <person name="Lipzen A.M."/>
            <person name="Lu C.W."/>
            <person name="De Luna E."/>
            <person name="Martienssen R.A."/>
            <person name="Minamino N."/>
            <person name="Mizutani M."/>
            <person name="Mizutani M."/>
            <person name="Mochizuki N."/>
            <person name="Monte I."/>
            <person name="Mosher R."/>
            <person name="Nagasaki H."/>
            <person name="Nakagami H."/>
            <person name="Naramoto S."/>
            <person name="Nishitani K."/>
            <person name="Ohtani M."/>
            <person name="Okamoto T."/>
            <person name="Okumura M."/>
            <person name="Phillips J."/>
            <person name="Pollak B."/>
            <person name="Reinders A."/>
            <person name="Rovekamp M."/>
            <person name="Sano R."/>
            <person name="Sawa S."/>
            <person name="Schmid M.W."/>
            <person name="Shirakawa M."/>
            <person name="Solano R."/>
            <person name="Spunde A."/>
            <person name="Suetsugu N."/>
            <person name="Sugano S."/>
            <person name="Sugiyama A."/>
            <person name="Sun R."/>
            <person name="Suzuki Y."/>
            <person name="Takenaka M."/>
            <person name="Takezawa D."/>
            <person name="Tomogane H."/>
            <person name="Tsuzuki M."/>
            <person name="Ueda T."/>
            <person name="Umeda M."/>
            <person name="Ward J.M."/>
            <person name="Watanabe Y."/>
            <person name="Yazaki K."/>
            <person name="Yokoyama R."/>
            <person name="Yoshitake Y."/>
            <person name="Yotsui I."/>
            <person name="Zachgo S."/>
            <person name="Schmutz J."/>
        </authorList>
    </citation>
    <scope>NUCLEOTIDE SEQUENCE [LARGE SCALE GENOMIC DNA]</scope>
    <source>
        <strain evidence="2">Tak-1</strain>
    </source>
</reference>
<evidence type="ECO:0000313" key="1">
    <source>
        <dbReference type="EMBL" id="PTQ48636.1"/>
    </source>
</evidence>
<dbReference type="PANTHER" id="PTHR46880">
    <property type="entry name" value="RAS-ASSOCIATING DOMAIN-CONTAINING PROTEIN"/>
    <property type="match status" value="1"/>
</dbReference>
<dbReference type="EMBL" id="KZ772677">
    <property type="protein sequence ID" value="PTQ48636.1"/>
    <property type="molecule type" value="Genomic_DNA"/>
</dbReference>
<evidence type="ECO:0008006" key="3">
    <source>
        <dbReference type="Google" id="ProtNLM"/>
    </source>
</evidence>
<dbReference type="AlphaFoldDB" id="A0A2R6XRH1"/>
<keyword evidence="2" id="KW-1185">Reference proteome</keyword>
<protein>
    <recommendedName>
        <fullName evidence="3">HAT C-terminal dimerisation domain-containing protein</fullName>
    </recommendedName>
</protein>
<organism evidence="1 2">
    <name type="scientific">Marchantia polymorpha</name>
    <name type="common">Common liverwort</name>
    <name type="synonym">Marchantia aquatica</name>
    <dbReference type="NCBI Taxonomy" id="3197"/>
    <lineage>
        <taxon>Eukaryota</taxon>
        <taxon>Viridiplantae</taxon>
        <taxon>Streptophyta</taxon>
        <taxon>Embryophyta</taxon>
        <taxon>Marchantiophyta</taxon>
        <taxon>Marchantiopsida</taxon>
        <taxon>Marchantiidae</taxon>
        <taxon>Marchantiales</taxon>
        <taxon>Marchantiaceae</taxon>
        <taxon>Marchantia</taxon>
    </lineage>
</organism>
<evidence type="ECO:0000313" key="2">
    <source>
        <dbReference type="Proteomes" id="UP000244005"/>
    </source>
</evidence>
<sequence length="176" mass="20187">MFIKVLVEEIESNLLECFPDGDVVSAFKIFDPTFYRSLKQSELDKFGVLDYKILLSHFCNRTKREQLFPIAPSVLSQVNKEFSKMKQLLWLVAKNPHAEFLLVWRNIHDEHGLGLGYMFKFVYLCLVIPLNSAIAERGFSLHNKDDEEPVQAIVVEEPSGVELGEKFIEFLGMGTS</sequence>